<name>A0A5B7JGL4_PORTR</name>
<evidence type="ECO:0000313" key="1">
    <source>
        <dbReference type="EMBL" id="MPC93316.1"/>
    </source>
</evidence>
<dbReference type="Proteomes" id="UP000324222">
    <property type="component" value="Unassembled WGS sequence"/>
</dbReference>
<proteinExistence type="predicted"/>
<reference evidence="1 2" key="1">
    <citation type="submission" date="2019-05" db="EMBL/GenBank/DDBJ databases">
        <title>Another draft genome of Portunus trituberculatus and its Hox gene families provides insights of decapod evolution.</title>
        <authorList>
            <person name="Jeong J.-H."/>
            <person name="Song I."/>
            <person name="Kim S."/>
            <person name="Choi T."/>
            <person name="Kim D."/>
            <person name="Ryu S."/>
            <person name="Kim W."/>
        </authorList>
    </citation>
    <scope>NUCLEOTIDE SEQUENCE [LARGE SCALE GENOMIC DNA]</scope>
    <source>
        <tissue evidence="1">Muscle</tissue>
    </source>
</reference>
<accession>A0A5B7JGL4</accession>
<protein>
    <submittedName>
        <fullName evidence="1">Uncharacterized protein</fullName>
    </submittedName>
</protein>
<keyword evidence="2" id="KW-1185">Reference proteome</keyword>
<comment type="caution">
    <text evidence="1">The sequence shown here is derived from an EMBL/GenBank/DDBJ whole genome shotgun (WGS) entry which is preliminary data.</text>
</comment>
<sequence length="48" mass="5232">MRRSSPYRLGVRSAGVRYDILGTFPFRHGGTLTSSCYTDTTPASMASC</sequence>
<dbReference type="AlphaFoldDB" id="A0A5B7JGL4"/>
<organism evidence="1 2">
    <name type="scientific">Portunus trituberculatus</name>
    <name type="common">Swimming crab</name>
    <name type="synonym">Neptunus trituberculatus</name>
    <dbReference type="NCBI Taxonomy" id="210409"/>
    <lineage>
        <taxon>Eukaryota</taxon>
        <taxon>Metazoa</taxon>
        <taxon>Ecdysozoa</taxon>
        <taxon>Arthropoda</taxon>
        <taxon>Crustacea</taxon>
        <taxon>Multicrustacea</taxon>
        <taxon>Malacostraca</taxon>
        <taxon>Eumalacostraca</taxon>
        <taxon>Eucarida</taxon>
        <taxon>Decapoda</taxon>
        <taxon>Pleocyemata</taxon>
        <taxon>Brachyura</taxon>
        <taxon>Eubrachyura</taxon>
        <taxon>Portunoidea</taxon>
        <taxon>Portunidae</taxon>
        <taxon>Portuninae</taxon>
        <taxon>Portunus</taxon>
    </lineage>
</organism>
<dbReference type="EMBL" id="VSRR010094445">
    <property type="protein sequence ID" value="MPC93316.1"/>
    <property type="molecule type" value="Genomic_DNA"/>
</dbReference>
<evidence type="ECO:0000313" key="2">
    <source>
        <dbReference type="Proteomes" id="UP000324222"/>
    </source>
</evidence>
<gene>
    <name evidence="1" type="ORF">E2C01_088440</name>
</gene>